<dbReference type="RefSeq" id="WP_087158917.1">
    <property type="nucleotide sequence ID" value="NZ_NFKM01000016.1"/>
</dbReference>
<dbReference type="PANTHER" id="PTHR30217">
    <property type="entry name" value="PEPTIDASE U32 FAMILY"/>
    <property type="match status" value="1"/>
</dbReference>
<protein>
    <recommendedName>
        <fullName evidence="1">Peptidase U32 collagenase domain-containing protein</fullName>
    </recommendedName>
</protein>
<dbReference type="InterPro" id="IPR051454">
    <property type="entry name" value="RNA/ubiquinone_mod_enzymes"/>
</dbReference>
<reference evidence="3" key="1">
    <citation type="submission" date="2017-04" db="EMBL/GenBank/DDBJ databases">
        <title>Function of individual gut microbiota members based on whole genome sequencing of pure cultures obtained from chicken caecum.</title>
        <authorList>
            <person name="Medvecky M."/>
            <person name="Cejkova D."/>
            <person name="Polansky O."/>
            <person name="Karasova D."/>
            <person name="Kubasova T."/>
            <person name="Cizek A."/>
            <person name="Rychlik I."/>
        </authorList>
    </citation>
    <scope>NUCLEOTIDE SEQUENCE [LARGE SCALE GENOMIC DNA]</scope>
    <source>
        <strain evidence="3">An178</strain>
    </source>
</reference>
<dbReference type="EMBL" id="NFKM01000016">
    <property type="protein sequence ID" value="OUP58668.1"/>
    <property type="molecule type" value="Genomic_DNA"/>
</dbReference>
<organism evidence="2 3">
    <name type="scientific">Faecalitalea cylindroides</name>
    <dbReference type="NCBI Taxonomy" id="39483"/>
    <lineage>
        <taxon>Bacteria</taxon>
        <taxon>Bacillati</taxon>
        <taxon>Bacillota</taxon>
        <taxon>Erysipelotrichia</taxon>
        <taxon>Erysipelotrichales</taxon>
        <taxon>Erysipelotrichaceae</taxon>
        <taxon>Faecalitalea</taxon>
    </lineage>
</organism>
<dbReference type="PANTHER" id="PTHR30217:SF10">
    <property type="entry name" value="23S RRNA 5-HYDROXYCYTIDINE C2501 SYNTHASE"/>
    <property type="match status" value="1"/>
</dbReference>
<evidence type="ECO:0000313" key="2">
    <source>
        <dbReference type="EMBL" id="OUP58668.1"/>
    </source>
</evidence>
<keyword evidence="3" id="KW-1185">Reference proteome</keyword>
<dbReference type="AlphaFoldDB" id="A0A1Y4LPW2"/>
<gene>
    <name evidence="2" type="ORF">B5F14_07865</name>
</gene>
<proteinExistence type="predicted"/>
<evidence type="ECO:0000313" key="3">
    <source>
        <dbReference type="Proteomes" id="UP000195447"/>
    </source>
</evidence>
<comment type="caution">
    <text evidence="2">The sequence shown here is derived from an EMBL/GenBank/DDBJ whole genome shotgun (WGS) entry which is preliminary data.</text>
</comment>
<name>A0A1Y4LPW2_9FIRM</name>
<dbReference type="InterPro" id="IPR001539">
    <property type="entry name" value="Peptidase_U32"/>
</dbReference>
<evidence type="ECO:0000259" key="1">
    <source>
        <dbReference type="Pfam" id="PF12392"/>
    </source>
</evidence>
<dbReference type="Pfam" id="PF12392">
    <property type="entry name" value="DUF3656"/>
    <property type="match status" value="1"/>
</dbReference>
<sequence>MRPEILAPVGNREALEAAIAAGCDAVYFGLPVFGARAYAKNFSLEETEEIIKKCHLLNIKVYITMNTVIFEDEMEEAYALAKRLHEMDVDALIIQDLGLLHLLHHRLPDLVLHASTQLSVSKPNMIEKLKQLGVQRVVLARECTMDEIRACVETGMEIEVFIHGAICICYSGQCYFSSVRYDRSGNRGMCAQPCRMPYTLYQDNALVGKELYYLSPKDLSLIDQVKELEEMGVVSLKIEGRMKSAAYVYESVMQTKSVLDNKFRSKQDIEDLMVTFNRGYTKGHAYKMSGYDLMNPQSCNHQGINIGKVIGKRNGRLVLQLKHELNQNDGIRIGKDLGCHVNYLYDKKGKLTSHIPAGSVCEIKGPKQAKVGDTILKTTSVLVNEKVEKRIKETNRQIQLNASIVCDGVGSPLICKIYDQNIKVEVISKDVASQAQNRALDEVTIKKQFNKTKDSFASFASINVDIPSNIFFTISSINELRRNALEMFKSKKLKKRPIKEIDYVYKPPVSKTDRNIYEVMTPDKKMDTKDLWVCEMDQSKGNITSLKGDVLPHLGKTQIIDGMNVTNSWAIAALLEMGYQQVVLSDENKLENISNIMNSFKERYGFDAPVLVCIYQHRRLMTMNHCVINTALKDGKRKNCSLCHQHEFKLKGKDKKSVICLGDRDCHLRLYDEILSDDIAQIASLKTMGIKNFKAVFLNESLREIQSVINRIQSLKA</sequence>
<feature type="domain" description="Peptidase U32 collagenase" evidence="1">
    <location>
        <begin position="378"/>
        <end position="491"/>
    </location>
</feature>
<dbReference type="Proteomes" id="UP000195447">
    <property type="component" value="Unassembled WGS sequence"/>
</dbReference>
<accession>A0A1Y4LPW2</accession>
<dbReference type="InterPro" id="IPR020988">
    <property type="entry name" value="Pept_U32_collagenase"/>
</dbReference>
<dbReference type="Pfam" id="PF01136">
    <property type="entry name" value="Peptidase_U32"/>
    <property type="match status" value="2"/>
</dbReference>